<proteinExistence type="predicted"/>
<accession>A0A6A9K3K8</accession>
<reference evidence="1" key="1">
    <citation type="submission" date="2019-11" db="EMBL/GenBank/DDBJ databases">
        <title>Genomes of ocular Pseudomonas aeruginosa isolates.</title>
        <authorList>
            <person name="Khan M."/>
            <person name="Rice S.A."/>
            <person name="Willcox M.D.P."/>
            <person name="Stapleton F."/>
        </authorList>
    </citation>
    <scope>NUCLEOTIDE SEQUENCE</scope>
    <source>
        <strain evidence="1">PA206</strain>
    </source>
</reference>
<dbReference type="AlphaFoldDB" id="A0A6A9K3K8"/>
<name>A0A6A9K3K8_PSEAI</name>
<organism evidence="1">
    <name type="scientific">Pseudomonas aeruginosa</name>
    <dbReference type="NCBI Taxonomy" id="287"/>
    <lineage>
        <taxon>Bacteria</taxon>
        <taxon>Pseudomonadati</taxon>
        <taxon>Pseudomonadota</taxon>
        <taxon>Gammaproteobacteria</taxon>
        <taxon>Pseudomonadales</taxon>
        <taxon>Pseudomonadaceae</taxon>
        <taxon>Pseudomonas</taxon>
    </lineage>
</organism>
<evidence type="ECO:0000313" key="1">
    <source>
        <dbReference type="EMBL" id="MUI59889.1"/>
    </source>
</evidence>
<comment type="caution">
    <text evidence="1">The sequence shown here is derived from an EMBL/GenBank/DDBJ whole genome shotgun (WGS) entry which is preliminary data.</text>
</comment>
<sequence length="122" mass="13859">MALLASGVGHARTAFPVESRPIGGDESFSRLVETSESPVEYMGRLPPRNPRIEEGRFDEESGLLRYKVRNDDMEPGRDFFFLTKILDFDWSYYLYHDLYAASFRFLSVRAVAVLDSGGRQAA</sequence>
<gene>
    <name evidence="1" type="ORF">GNQ20_18970</name>
</gene>
<dbReference type="EMBL" id="WOAJ01000007">
    <property type="protein sequence ID" value="MUI59889.1"/>
    <property type="molecule type" value="Genomic_DNA"/>
</dbReference>
<dbReference type="RefSeq" id="WP_155681557.1">
    <property type="nucleotide sequence ID" value="NZ_WOAJ01000007.1"/>
</dbReference>
<protein>
    <submittedName>
        <fullName evidence="1">Uncharacterized protein</fullName>
    </submittedName>
</protein>